<keyword evidence="2" id="KW-1185">Reference proteome</keyword>
<sequence>MEAPINEARRRPCQVAERVGGEGCVEYTGERENKGLMELLLCGPRLTCKEAAGEGESQGRLHTGLAPRPRTNTSFIQCAQRFTVFTKCQYNTTESWLLFQSVPPACCAAATCPHPSSSSQSASSAHIAMLPRALATLRHAGCAVPSQTPSHSSACLAAFSRQQSQSEILPSNRLSYPQLRAQRHKDIACFTSYAYPEYSDSLPTYLGSYDHQKHASTTDIKNCDPIIPFEPHIKLPRRDRFSQPYIKATLATN</sequence>
<protein>
    <submittedName>
        <fullName evidence="1">Uncharacterized protein</fullName>
    </submittedName>
</protein>
<name>A0A8E2JR85_9PEZI</name>
<dbReference type="Proteomes" id="UP000250140">
    <property type="component" value="Unassembled WGS sequence"/>
</dbReference>
<accession>A0A8E2JR85</accession>
<dbReference type="AlphaFoldDB" id="A0A8E2JR85"/>
<proteinExistence type="predicted"/>
<evidence type="ECO:0000313" key="1">
    <source>
        <dbReference type="EMBL" id="OCL06665.1"/>
    </source>
</evidence>
<dbReference type="EMBL" id="KV750011">
    <property type="protein sequence ID" value="OCL06665.1"/>
    <property type="molecule type" value="Genomic_DNA"/>
</dbReference>
<reference evidence="1 2" key="1">
    <citation type="journal article" date="2016" name="Nat. Commun.">
        <title>Ectomycorrhizal ecology is imprinted in the genome of the dominant symbiotic fungus Cenococcum geophilum.</title>
        <authorList>
            <consortium name="DOE Joint Genome Institute"/>
            <person name="Peter M."/>
            <person name="Kohler A."/>
            <person name="Ohm R.A."/>
            <person name="Kuo A."/>
            <person name="Krutzmann J."/>
            <person name="Morin E."/>
            <person name="Arend M."/>
            <person name="Barry K.W."/>
            <person name="Binder M."/>
            <person name="Choi C."/>
            <person name="Clum A."/>
            <person name="Copeland A."/>
            <person name="Grisel N."/>
            <person name="Haridas S."/>
            <person name="Kipfer T."/>
            <person name="LaButti K."/>
            <person name="Lindquist E."/>
            <person name="Lipzen A."/>
            <person name="Maire R."/>
            <person name="Meier B."/>
            <person name="Mihaltcheva S."/>
            <person name="Molinier V."/>
            <person name="Murat C."/>
            <person name="Poggeler S."/>
            <person name="Quandt C.A."/>
            <person name="Sperisen C."/>
            <person name="Tritt A."/>
            <person name="Tisserant E."/>
            <person name="Crous P.W."/>
            <person name="Henrissat B."/>
            <person name="Nehls U."/>
            <person name="Egli S."/>
            <person name="Spatafora J.W."/>
            <person name="Grigoriev I.V."/>
            <person name="Martin F.M."/>
        </authorList>
    </citation>
    <scope>NUCLEOTIDE SEQUENCE [LARGE SCALE GENOMIC DNA]</scope>
    <source>
        <strain evidence="1 2">CBS 207.34</strain>
    </source>
</reference>
<gene>
    <name evidence="1" type="ORF">AOQ84DRAFT_223588</name>
</gene>
<evidence type="ECO:0000313" key="2">
    <source>
        <dbReference type="Proteomes" id="UP000250140"/>
    </source>
</evidence>
<organism evidence="1 2">
    <name type="scientific">Glonium stellatum</name>
    <dbReference type="NCBI Taxonomy" id="574774"/>
    <lineage>
        <taxon>Eukaryota</taxon>
        <taxon>Fungi</taxon>
        <taxon>Dikarya</taxon>
        <taxon>Ascomycota</taxon>
        <taxon>Pezizomycotina</taxon>
        <taxon>Dothideomycetes</taxon>
        <taxon>Pleosporomycetidae</taxon>
        <taxon>Gloniales</taxon>
        <taxon>Gloniaceae</taxon>
        <taxon>Glonium</taxon>
    </lineage>
</organism>